<proteinExistence type="predicted"/>
<keyword evidence="1" id="KW-0805">Transcription regulation</keyword>
<feature type="compositionally biased region" description="Basic residues" evidence="4">
    <location>
        <begin position="365"/>
        <end position="384"/>
    </location>
</feature>
<keyword evidence="7" id="KW-1185">Reference proteome</keyword>
<dbReference type="Pfam" id="PF00196">
    <property type="entry name" value="GerE"/>
    <property type="match status" value="1"/>
</dbReference>
<dbReference type="RefSeq" id="WP_131155370.1">
    <property type="nucleotide sequence ID" value="NZ_CP036402.1"/>
</dbReference>
<gene>
    <name evidence="6" type="ORF">ER308_12895</name>
</gene>
<evidence type="ECO:0000256" key="1">
    <source>
        <dbReference type="ARBA" id="ARBA00023015"/>
    </source>
</evidence>
<dbReference type="GO" id="GO:0003677">
    <property type="term" value="F:DNA binding"/>
    <property type="evidence" value="ECO:0007669"/>
    <property type="project" value="UniProtKB-KW"/>
</dbReference>
<dbReference type="SUPFAM" id="SSF55781">
    <property type="entry name" value="GAF domain-like"/>
    <property type="match status" value="1"/>
</dbReference>
<evidence type="ECO:0000313" key="7">
    <source>
        <dbReference type="Proteomes" id="UP000291469"/>
    </source>
</evidence>
<feature type="region of interest" description="Disordered" evidence="4">
    <location>
        <begin position="364"/>
        <end position="384"/>
    </location>
</feature>
<dbReference type="Gene3D" id="1.10.10.10">
    <property type="entry name" value="Winged helix-like DNA-binding domain superfamily/Winged helix DNA-binding domain"/>
    <property type="match status" value="1"/>
</dbReference>
<dbReference type="CDD" id="cd06170">
    <property type="entry name" value="LuxR_C_like"/>
    <property type="match status" value="1"/>
</dbReference>
<dbReference type="Proteomes" id="UP000291469">
    <property type="component" value="Chromosome"/>
</dbReference>
<keyword evidence="2" id="KW-0238">DNA-binding</keyword>
<evidence type="ECO:0000256" key="3">
    <source>
        <dbReference type="ARBA" id="ARBA00023163"/>
    </source>
</evidence>
<protein>
    <recommendedName>
        <fullName evidence="5">HTH luxR-type domain-containing protein</fullName>
    </recommendedName>
</protein>
<feature type="domain" description="HTH luxR-type" evidence="5">
    <location>
        <begin position="296"/>
        <end position="361"/>
    </location>
</feature>
<accession>A0A411YGP3</accession>
<evidence type="ECO:0000313" key="6">
    <source>
        <dbReference type="EMBL" id="QBI20373.1"/>
    </source>
</evidence>
<dbReference type="GO" id="GO:0006355">
    <property type="term" value="P:regulation of DNA-templated transcription"/>
    <property type="evidence" value="ECO:0007669"/>
    <property type="project" value="InterPro"/>
</dbReference>
<dbReference type="EMBL" id="CP036402">
    <property type="protein sequence ID" value="QBI20373.1"/>
    <property type="molecule type" value="Genomic_DNA"/>
</dbReference>
<dbReference type="OrthoDB" id="9815744at2"/>
<dbReference type="InterPro" id="IPR000792">
    <property type="entry name" value="Tscrpt_reg_LuxR_C"/>
</dbReference>
<dbReference type="InterPro" id="IPR016032">
    <property type="entry name" value="Sig_transdc_resp-reg_C-effctor"/>
</dbReference>
<dbReference type="PANTHER" id="PTHR44688:SF16">
    <property type="entry name" value="DNA-BINDING TRANSCRIPTIONAL ACTIVATOR DEVR_DOSR"/>
    <property type="match status" value="1"/>
</dbReference>
<evidence type="ECO:0000256" key="2">
    <source>
        <dbReference type="ARBA" id="ARBA00023125"/>
    </source>
</evidence>
<dbReference type="Gene3D" id="3.30.450.40">
    <property type="match status" value="1"/>
</dbReference>
<dbReference type="PRINTS" id="PR00038">
    <property type="entry name" value="HTHLUXR"/>
</dbReference>
<dbReference type="SMART" id="SM00421">
    <property type="entry name" value="HTH_LUXR"/>
    <property type="match status" value="1"/>
</dbReference>
<evidence type="ECO:0000259" key="5">
    <source>
        <dbReference type="PROSITE" id="PS50043"/>
    </source>
</evidence>
<sequence>MPTASHGLAVDVDLLGELSRLGRELGEAADVAELERTYLDGVARVLPFRAHGVYVFEDGRHRPASLAARGVSDYFLSRYEDRGRFQDPVFETAVTSGEPALNRALMSEHAWRGLPVWDEVFALHDMTTLLQVPLIDGNHVVGTLNFGDREEPQYGRHGSLAIADSLGRIVGLSLASLRAYERTARQRHTLAAALDVCDRAVIVTDLASGDRHSNAAAREALERIDALAPAGWLEDLMAEARAVDSSVRTAEGQLTGPDGAALRVVVRTIVDPVDPSVIVSFLAVYEGTEDRTPELPGEVAAGLTARERDVVRLVVDGLHDHEIAERLVLSPHTVKGYLKQIYRKLGLDSRVGLVRVAFGVGGGRPPRRRMTTRRAGRSPVGARR</sequence>
<dbReference type="AlphaFoldDB" id="A0A411YGP3"/>
<dbReference type="SUPFAM" id="SSF46894">
    <property type="entry name" value="C-terminal effector domain of the bipartite response regulators"/>
    <property type="match status" value="1"/>
</dbReference>
<name>A0A411YGP3_9ACTN</name>
<dbReference type="InterPro" id="IPR003018">
    <property type="entry name" value="GAF"/>
</dbReference>
<dbReference type="PANTHER" id="PTHR44688">
    <property type="entry name" value="DNA-BINDING TRANSCRIPTIONAL ACTIVATOR DEVR_DOSR"/>
    <property type="match status" value="1"/>
</dbReference>
<dbReference type="PROSITE" id="PS50043">
    <property type="entry name" value="HTH_LUXR_2"/>
    <property type="match status" value="1"/>
</dbReference>
<dbReference type="InterPro" id="IPR036388">
    <property type="entry name" value="WH-like_DNA-bd_sf"/>
</dbReference>
<organism evidence="6 7">
    <name type="scientific">Egibacter rhizosphaerae</name>
    <dbReference type="NCBI Taxonomy" id="1670831"/>
    <lineage>
        <taxon>Bacteria</taxon>
        <taxon>Bacillati</taxon>
        <taxon>Actinomycetota</taxon>
        <taxon>Nitriliruptoria</taxon>
        <taxon>Egibacterales</taxon>
        <taxon>Egibacteraceae</taxon>
        <taxon>Egibacter</taxon>
    </lineage>
</organism>
<dbReference type="InterPro" id="IPR029016">
    <property type="entry name" value="GAF-like_dom_sf"/>
</dbReference>
<keyword evidence="3" id="KW-0804">Transcription</keyword>
<reference evidence="6 7" key="1">
    <citation type="submission" date="2019-01" db="EMBL/GenBank/DDBJ databases">
        <title>Egibacter rhizosphaerae EGI 80759T.</title>
        <authorList>
            <person name="Chen D.-D."/>
            <person name="Tian Y."/>
            <person name="Jiao J.-Y."/>
            <person name="Zhang X.-T."/>
            <person name="Zhang Y.-G."/>
            <person name="Zhang Y."/>
            <person name="Xiao M."/>
            <person name="Shu W.-S."/>
            <person name="Li W.-J."/>
        </authorList>
    </citation>
    <scope>NUCLEOTIDE SEQUENCE [LARGE SCALE GENOMIC DNA]</scope>
    <source>
        <strain evidence="6 7">EGI 80759</strain>
    </source>
</reference>
<dbReference type="Pfam" id="PF13185">
    <property type="entry name" value="GAF_2"/>
    <property type="match status" value="1"/>
</dbReference>
<dbReference type="KEGG" id="erz:ER308_12895"/>
<evidence type="ECO:0000256" key="4">
    <source>
        <dbReference type="SAM" id="MobiDB-lite"/>
    </source>
</evidence>